<proteinExistence type="predicted"/>
<gene>
    <name evidence="2" type="ORF">CPELLU_LOCUS21164</name>
</gene>
<accession>A0A9N9PIM2</accession>
<comment type="caution">
    <text evidence="2">The sequence shown here is derived from an EMBL/GenBank/DDBJ whole genome shotgun (WGS) entry which is preliminary data.</text>
</comment>
<dbReference type="Proteomes" id="UP000789759">
    <property type="component" value="Unassembled WGS sequence"/>
</dbReference>
<feature type="compositionally biased region" description="Basic residues" evidence="1">
    <location>
        <begin position="127"/>
        <end position="154"/>
    </location>
</feature>
<organism evidence="2 3">
    <name type="scientific">Cetraspora pellucida</name>
    <dbReference type="NCBI Taxonomy" id="1433469"/>
    <lineage>
        <taxon>Eukaryota</taxon>
        <taxon>Fungi</taxon>
        <taxon>Fungi incertae sedis</taxon>
        <taxon>Mucoromycota</taxon>
        <taxon>Glomeromycotina</taxon>
        <taxon>Glomeromycetes</taxon>
        <taxon>Diversisporales</taxon>
        <taxon>Gigasporaceae</taxon>
        <taxon>Cetraspora</taxon>
    </lineage>
</organism>
<evidence type="ECO:0000313" key="2">
    <source>
        <dbReference type="EMBL" id="CAG8834854.1"/>
    </source>
</evidence>
<sequence length="221" mass="24785">TDKSYKKDNNSSGLGMTKTEIENLIKSMMPSIQEIKTQHFVSSQLISSQPSQSYYRPQPPGTSQIIQDTNMTRLIQWLTGEIPEFVPVSKPDLPLKPTIKKALQSNNPQGLEVTDNDPVEDMSMKKNSSKPKSSNRKTKTKSRTKKSSRSKHVNAHIISDESSSDSSDSENKSDFSETSESSNSENDESETRGYASSEEYEVNAIKKKITFSDSKRSKKHK</sequence>
<evidence type="ECO:0000256" key="1">
    <source>
        <dbReference type="SAM" id="MobiDB-lite"/>
    </source>
</evidence>
<dbReference type="AlphaFoldDB" id="A0A9N9PIM2"/>
<name>A0A9N9PIM2_9GLOM</name>
<feature type="non-terminal residue" evidence="2">
    <location>
        <position position="221"/>
    </location>
</feature>
<reference evidence="2" key="1">
    <citation type="submission" date="2021-06" db="EMBL/GenBank/DDBJ databases">
        <authorList>
            <person name="Kallberg Y."/>
            <person name="Tangrot J."/>
            <person name="Rosling A."/>
        </authorList>
    </citation>
    <scope>NUCLEOTIDE SEQUENCE</scope>
    <source>
        <strain evidence="2">FL966</strain>
    </source>
</reference>
<protein>
    <submittedName>
        <fullName evidence="2">5076_t:CDS:1</fullName>
    </submittedName>
</protein>
<keyword evidence="3" id="KW-1185">Reference proteome</keyword>
<feature type="non-terminal residue" evidence="2">
    <location>
        <position position="1"/>
    </location>
</feature>
<evidence type="ECO:0000313" key="3">
    <source>
        <dbReference type="Proteomes" id="UP000789759"/>
    </source>
</evidence>
<feature type="region of interest" description="Disordered" evidence="1">
    <location>
        <begin position="101"/>
        <end position="221"/>
    </location>
</feature>
<dbReference type="EMBL" id="CAJVQA010074548">
    <property type="protein sequence ID" value="CAG8834854.1"/>
    <property type="molecule type" value="Genomic_DNA"/>
</dbReference>